<dbReference type="GO" id="GO:0030313">
    <property type="term" value="C:cell envelope"/>
    <property type="evidence" value="ECO:0007669"/>
    <property type="project" value="UniProtKB-SubCell"/>
</dbReference>
<evidence type="ECO:0000256" key="1">
    <source>
        <dbReference type="ARBA" id="ARBA00004196"/>
    </source>
</evidence>
<dbReference type="Gene3D" id="3.80.10.10">
    <property type="entry name" value="Ribonuclease Inhibitor"/>
    <property type="match status" value="1"/>
</dbReference>
<proteinExistence type="predicted"/>
<dbReference type="Gene3D" id="2.60.40.4270">
    <property type="entry name" value="Listeria-Bacteroides repeat domain"/>
    <property type="match status" value="6"/>
</dbReference>
<dbReference type="NCBIfam" id="TIGR02543">
    <property type="entry name" value="List_Bact_rpt"/>
    <property type="match status" value="1"/>
</dbReference>
<dbReference type="Pfam" id="PF09479">
    <property type="entry name" value="Flg_new"/>
    <property type="match status" value="6"/>
</dbReference>
<accession>A0A806JY80</accession>
<reference evidence="2" key="1">
    <citation type="submission" date="2012-03" db="EMBL/GenBank/DDBJ databases">
        <title>Functional metagenomics reveals considerable lignocellulase gene clusters in the gut microbiome of a wood-feeding higher termite.</title>
        <authorList>
            <person name="Liu N."/>
        </authorList>
    </citation>
    <scope>NUCLEOTIDE SEQUENCE</scope>
</reference>
<dbReference type="InterPro" id="IPR013378">
    <property type="entry name" value="InlB-like_B-rpt"/>
</dbReference>
<dbReference type="InterPro" id="IPR042229">
    <property type="entry name" value="Listeria/Bacterioides_rpt_sf"/>
</dbReference>
<dbReference type="InterPro" id="IPR032675">
    <property type="entry name" value="LRR_dom_sf"/>
</dbReference>
<name>A0A806JY80_9BACT</name>
<dbReference type="PANTHER" id="PTHR45661">
    <property type="entry name" value="SURFACE ANTIGEN"/>
    <property type="match status" value="1"/>
</dbReference>
<sequence length="789" mass="82096">MKKETVTHFMLAAIAVVSLFSSGCENPMMISLLGEKGGNANGIVTFTTITFHANYAGNASTATQQIPEKTTAALNANTFARTGYSFAGWATTTTGSVAYANNAAYTAGAGTATVNLYAVWTANTCAITFNANGGTGGPANATATYGQPLPEITTKPTRDAYYFAGYFDAQTGGAQYYGADLAPTKDKWDKASDTTLYAQWTTTPIHTIIFRSNDGTSKTETQQIPENTTVALNANTFARTGYSFDGWATTAAGTVEYADSENYTAGAGLATVNLYAQWTANTYIITFNANGGTGGPSTETATYDAAMPAISTAPTRTGYTFTGYYDAETGGTQYYTSALASAKNWDKTSDATLYAQWTAIGYTITFNANGGTGGPSTATATYGAAMPTPGGSAPTRTGYIFTGYYDAETGGTQYYTNTLSSAKNWDKTSGATLYAQWTANTYNVTFNANGGTGGPADVTATYDAAMPAISPAPTRTGYTFTGYFDAETGGTKYYNSDLTSAKNWDKTYAQLLYAQWDLAPLTSLAAVAAYLASASGGASAADPIPLPVSIALGDMTSSSDGWQELLSAIENAGKYVALDLSACAMSGTEFNPVSSVTDGKDKIVSLTLPDAAESIAGGSGFNGFTALTGVSGGEVTGIGYEAFYNCASLESVFFPKAASIDVFAFARCTSLKSVSFPEAATIGGYAFDRCTSLKSVSFPKAASIDQYAFADCTSLESASFPEATSIGNAAFNNCNSLTSITISAGLTNFGNYHSARFDAFSTYYLDPAGGNQQAGTYTWNGSAWTGPTP</sequence>
<protein>
    <submittedName>
        <fullName evidence="2">Internalin-like protein (LPXTG motif)</fullName>
    </submittedName>
</protein>
<organism evidence="2">
    <name type="scientific">uncultured bacterium contig00053</name>
    <dbReference type="NCBI Taxonomy" id="1181537"/>
    <lineage>
        <taxon>Bacteria</taxon>
        <taxon>environmental samples</taxon>
    </lineage>
</organism>
<dbReference type="EMBL" id="JQ844171">
    <property type="protein sequence ID" value="AGS51805.1"/>
    <property type="molecule type" value="Genomic_DNA"/>
</dbReference>
<dbReference type="InterPro" id="IPR053139">
    <property type="entry name" value="Surface_bspA-like"/>
</dbReference>
<dbReference type="Pfam" id="PF13306">
    <property type="entry name" value="LRR_5"/>
    <property type="match status" value="1"/>
</dbReference>
<dbReference type="PROSITE" id="PS51257">
    <property type="entry name" value="PROKAR_LIPOPROTEIN"/>
    <property type="match status" value="1"/>
</dbReference>
<dbReference type="SUPFAM" id="SSF52058">
    <property type="entry name" value="L domain-like"/>
    <property type="match status" value="1"/>
</dbReference>
<comment type="subcellular location">
    <subcellularLocation>
        <location evidence="1">Cell envelope</location>
    </subcellularLocation>
</comment>
<dbReference type="PANTHER" id="PTHR45661:SF3">
    <property type="entry name" value="IG-LIKE DOMAIN-CONTAINING PROTEIN"/>
    <property type="match status" value="1"/>
</dbReference>
<evidence type="ECO:0000313" key="2">
    <source>
        <dbReference type="EMBL" id="AGS51805.1"/>
    </source>
</evidence>
<dbReference type="AlphaFoldDB" id="A0A806JY80"/>
<dbReference type="InterPro" id="IPR026906">
    <property type="entry name" value="LRR_5"/>
</dbReference>